<dbReference type="RefSeq" id="WP_089297438.1">
    <property type="nucleotide sequence ID" value="NZ_BOMU01000086.1"/>
</dbReference>
<dbReference type="GO" id="GO:0016620">
    <property type="term" value="F:oxidoreductase activity, acting on the aldehyde or oxo group of donors, NAD or NADP as acceptor"/>
    <property type="evidence" value="ECO:0007669"/>
    <property type="project" value="InterPro"/>
</dbReference>
<dbReference type="Proteomes" id="UP000198415">
    <property type="component" value="Unassembled WGS sequence"/>
</dbReference>
<evidence type="ECO:0000313" key="3">
    <source>
        <dbReference type="EMBL" id="SNS59977.1"/>
    </source>
</evidence>
<name>A0A239FSM0_9ACTN</name>
<evidence type="ECO:0000256" key="1">
    <source>
        <dbReference type="ARBA" id="ARBA00023002"/>
    </source>
</evidence>
<keyword evidence="4" id="KW-1185">Reference proteome</keyword>
<gene>
    <name evidence="3" type="ORF">SAMN06264365_11936</name>
</gene>
<dbReference type="Pfam" id="PF00171">
    <property type="entry name" value="Aldedh"/>
    <property type="match status" value="1"/>
</dbReference>
<dbReference type="InterPro" id="IPR016163">
    <property type="entry name" value="Ald_DH_C"/>
</dbReference>
<sequence length="487" mass="49136">MTTARSFDPRTGRSVPALADSTHAEVAAAVAAAAAAFAETPPGVRAGWLEAIADALDAGRDAVAELADQETALGLPRLSGEAQRAAAALRFYASVTREGSWLDAVIETGGDLPDLRRARVPLGPVAVFGASNFPFGFGVLGHDTATALAAGCTVVVKAHPAHPRLSAALFTLARDALSAAGAPDGSLTLISGYEAGSRLVSHPDITAVAFTGSLRGGLALWRQAAERDRAIPVYAEMGTVNAAVVTGAGAATRAPAIAAGFVASFTQGMGQFCTKPGLLLVPAGTGLPALVARALTEAAPEGWMLTEQIADAYATGVGSFLAAGAKVLARATPAGGGWAAEPCVLGVDLAAVTGLLEECFGPVALVAEYSGDAELRAVLDALPGSLAAAVHGGGPGDPAVPGLVAALSRTSGRVVVDGWPTGVTIGWAQHHGGPWPATTAPAHTSVGAAALQRFLRPVTYQDVPDPALPQALRDANPWGVPRREVRR</sequence>
<evidence type="ECO:0000259" key="2">
    <source>
        <dbReference type="Pfam" id="PF00171"/>
    </source>
</evidence>
<dbReference type="InterPro" id="IPR016161">
    <property type="entry name" value="Ald_DH/histidinol_DH"/>
</dbReference>
<dbReference type="InterPro" id="IPR016162">
    <property type="entry name" value="Ald_DH_N"/>
</dbReference>
<keyword evidence="1" id="KW-0560">Oxidoreductase</keyword>
<dbReference type="PANTHER" id="PTHR43353">
    <property type="entry name" value="SUCCINATE-SEMIALDEHYDE DEHYDROGENASE, MITOCHONDRIAL"/>
    <property type="match status" value="1"/>
</dbReference>
<dbReference type="PANTHER" id="PTHR43353:SF3">
    <property type="entry name" value="ALDEHYDE DEHYDROGENASE-RELATED"/>
    <property type="match status" value="1"/>
</dbReference>
<proteinExistence type="predicted"/>
<protein>
    <submittedName>
        <fullName evidence="3">NADP-dependent aldehyde dehydrogenase</fullName>
    </submittedName>
</protein>
<evidence type="ECO:0000313" key="4">
    <source>
        <dbReference type="Proteomes" id="UP000198415"/>
    </source>
</evidence>
<dbReference type="SUPFAM" id="SSF53720">
    <property type="entry name" value="ALDH-like"/>
    <property type="match status" value="1"/>
</dbReference>
<dbReference type="InterPro" id="IPR050740">
    <property type="entry name" value="Aldehyde_DH_Superfamily"/>
</dbReference>
<organism evidence="3 4">
    <name type="scientific">Actinoplanes regularis</name>
    <dbReference type="NCBI Taxonomy" id="52697"/>
    <lineage>
        <taxon>Bacteria</taxon>
        <taxon>Bacillati</taxon>
        <taxon>Actinomycetota</taxon>
        <taxon>Actinomycetes</taxon>
        <taxon>Micromonosporales</taxon>
        <taxon>Micromonosporaceae</taxon>
        <taxon>Actinoplanes</taxon>
    </lineage>
</organism>
<dbReference type="Gene3D" id="3.40.309.10">
    <property type="entry name" value="Aldehyde Dehydrogenase, Chain A, domain 2"/>
    <property type="match status" value="1"/>
</dbReference>
<dbReference type="OrthoDB" id="9770537at2"/>
<dbReference type="AlphaFoldDB" id="A0A239FSM0"/>
<reference evidence="3 4" key="1">
    <citation type="submission" date="2017-06" db="EMBL/GenBank/DDBJ databases">
        <authorList>
            <person name="Kim H.J."/>
            <person name="Triplett B.A."/>
        </authorList>
    </citation>
    <scope>NUCLEOTIDE SEQUENCE [LARGE SCALE GENOMIC DNA]</scope>
    <source>
        <strain evidence="3 4">DSM 43151</strain>
    </source>
</reference>
<dbReference type="EMBL" id="FZNR01000019">
    <property type="protein sequence ID" value="SNS59977.1"/>
    <property type="molecule type" value="Genomic_DNA"/>
</dbReference>
<feature type="domain" description="Aldehyde dehydrogenase" evidence="2">
    <location>
        <begin position="4"/>
        <end position="392"/>
    </location>
</feature>
<dbReference type="Gene3D" id="3.40.605.10">
    <property type="entry name" value="Aldehyde Dehydrogenase, Chain A, domain 1"/>
    <property type="match status" value="1"/>
</dbReference>
<dbReference type="InterPro" id="IPR015590">
    <property type="entry name" value="Aldehyde_DH_dom"/>
</dbReference>
<accession>A0A239FSM0</accession>